<keyword evidence="3" id="KW-1003">Cell membrane</keyword>
<evidence type="ECO:0000256" key="1">
    <source>
        <dbReference type="ARBA" id="ARBA00004651"/>
    </source>
</evidence>
<comment type="caution">
    <text evidence="10">The sequence shown here is derived from an EMBL/GenBank/DDBJ whole genome shotgun (WGS) entry which is preliminary data.</text>
</comment>
<evidence type="ECO:0000256" key="5">
    <source>
        <dbReference type="ARBA" id="ARBA00022970"/>
    </source>
</evidence>
<feature type="transmembrane region" description="Helical" evidence="9">
    <location>
        <begin position="63"/>
        <end position="85"/>
    </location>
</feature>
<comment type="subcellular location">
    <subcellularLocation>
        <location evidence="1">Cell membrane</location>
        <topology evidence="1">Multi-pass membrane protein</topology>
    </subcellularLocation>
</comment>
<dbReference type="GO" id="GO:0022857">
    <property type="term" value="F:transmembrane transporter activity"/>
    <property type="evidence" value="ECO:0007669"/>
    <property type="project" value="InterPro"/>
</dbReference>
<keyword evidence="11" id="KW-1185">Reference proteome</keyword>
<gene>
    <name evidence="10" type="ORF">HHL24_05900</name>
</gene>
<feature type="transmembrane region" description="Helical" evidence="9">
    <location>
        <begin position="36"/>
        <end position="57"/>
    </location>
</feature>
<dbReference type="RefSeq" id="WP_169484570.1">
    <property type="nucleotide sequence ID" value="NZ_JABBGJ010000005.1"/>
</dbReference>
<dbReference type="CDD" id="cd06582">
    <property type="entry name" value="TM_PBP1_LivH_like"/>
    <property type="match status" value="1"/>
</dbReference>
<feature type="transmembrane region" description="Helical" evidence="9">
    <location>
        <begin position="143"/>
        <end position="161"/>
    </location>
</feature>
<dbReference type="InterPro" id="IPR001851">
    <property type="entry name" value="ABC_transp_permease"/>
</dbReference>
<dbReference type="GO" id="GO:0005886">
    <property type="term" value="C:plasma membrane"/>
    <property type="evidence" value="ECO:0007669"/>
    <property type="project" value="UniProtKB-SubCell"/>
</dbReference>
<sequence length="293" mass="30117">MHSAALLQIVLSGLGTGSIYSLIAIGFNITYKSTGALSFVQGEWVMLGGLVAATGVTHWHLPVWAACIAATLIVVALGFLSERIVIAPIRHPSPLKLTLVTVGLALACKGLAMLVLGRSPQGYPGLSGDAMVHFGGAAINRQTLWIIGVAVASMCAIHLFFNHTTTGIAMRAAAANRDAADLMGVRRGRMVSLSFALAAGFGGLAGTLITPLTLMSFDSGATIGFKAFSAAMLGGLGNLYGAGLGGLVLGLIEALAGGYLSSQFKDAVSFVILLLVLIVRPQGLFGKPDIVKI</sequence>
<keyword evidence="5" id="KW-0029">Amino-acid transport</keyword>
<dbReference type="Pfam" id="PF02653">
    <property type="entry name" value="BPD_transp_2"/>
    <property type="match status" value="1"/>
</dbReference>
<dbReference type="AlphaFoldDB" id="A0A848IBN3"/>
<dbReference type="PANTHER" id="PTHR11795:SF450">
    <property type="entry name" value="ABC TRANSPORTER PERMEASE PROTEIN"/>
    <property type="match status" value="1"/>
</dbReference>
<protein>
    <submittedName>
        <fullName evidence="10">Branched-chain amino acid ABC transporter permease</fullName>
    </submittedName>
</protein>
<accession>A0A848IBN3</accession>
<keyword evidence="2" id="KW-0813">Transport</keyword>
<keyword evidence="4 9" id="KW-0812">Transmembrane</keyword>
<dbReference type="InterPro" id="IPR052157">
    <property type="entry name" value="BCAA_transport_permease"/>
</dbReference>
<keyword evidence="7 9" id="KW-0472">Membrane</keyword>
<evidence type="ECO:0000313" key="11">
    <source>
        <dbReference type="Proteomes" id="UP000544134"/>
    </source>
</evidence>
<feature type="transmembrane region" description="Helical" evidence="9">
    <location>
        <begin position="193"/>
        <end position="217"/>
    </location>
</feature>
<feature type="transmembrane region" description="Helical" evidence="9">
    <location>
        <begin position="237"/>
        <end position="260"/>
    </location>
</feature>
<dbReference type="EMBL" id="JABBGJ010000005">
    <property type="protein sequence ID" value="NML97484.1"/>
    <property type="molecule type" value="Genomic_DNA"/>
</dbReference>
<evidence type="ECO:0000256" key="4">
    <source>
        <dbReference type="ARBA" id="ARBA00022692"/>
    </source>
</evidence>
<evidence type="ECO:0000256" key="6">
    <source>
        <dbReference type="ARBA" id="ARBA00022989"/>
    </source>
</evidence>
<feature type="transmembrane region" description="Helical" evidence="9">
    <location>
        <begin position="267"/>
        <end position="285"/>
    </location>
</feature>
<evidence type="ECO:0000313" key="10">
    <source>
        <dbReference type="EMBL" id="NML97484.1"/>
    </source>
</evidence>
<proteinExistence type="inferred from homology"/>
<dbReference type="Proteomes" id="UP000544134">
    <property type="component" value="Unassembled WGS sequence"/>
</dbReference>
<feature type="transmembrane region" description="Helical" evidence="9">
    <location>
        <begin position="6"/>
        <end position="29"/>
    </location>
</feature>
<evidence type="ECO:0000256" key="9">
    <source>
        <dbReference type="SAM" id="Phobius"/>
    </source>
</evidence>
<dbReference type="PANTHER" id="PTHR11795">
    <property type="entry name" value="BRANCHED-CHAIN AMINO ACID TRANSPORT SYSTEM PERMEASE PROTEIN LIVH"/>
    <property type="match status" value="1"/>
</dbReference>
<evidence type="ECO:0000256" key="7">
    <source>
        <dbReference type="ARBA" id="ARBA00023136"/>
    </source>
</evidence>
<reference evidence="10 11" key="1">
    <citation type="submission" date="2020-04" db="EMBL/GenBank/DDBJ databases">
        <title>Paraburkholderia sp. RP-4-7 isolated from soil.</title>
        <authorList>
            <person name="Dahal R.H."/>
        </authorList>
    </citation>
    <scope>NUCLEOTIDE SEQUENCE [LARGE SCALE GENOMIC DNA]</scope>
    <source>
        <strain evidence="10 11">RP-4-7</strain>
    </source>
</reference>
<keyword evidence="6 9" id="KW-1133">Transmembrane helix</keyword>
<dbReference type="GO" id="GO:0006865">
    <property type="term" value="P:amino acid transport"/>
    <property type="evidence" value="ECO:0007669"/>
    <property type="project" value="UniProtKB-KW"/>
</dbReference>
<evidence type="ECO:0000256" key="8">
    <source>
        <dbReference type="ARBA" id="ARBA00037998"/>
    </source>
</evidence>
<evidence type="ECO:0000256" key="3">
    <source>
        <dbReference type="ARBA" id="ARBA00022475"/>
    </source>
</evidence>
<organism evidence="10 11">
    <name type="scientific">Paraburkholderia polaris</name>
    <dbReference type="NCBI Taxonomy" id="2728848"/>
    <lineage>
        <taxon>Bacteria</taxon>
        <taxon>Pseudomonadati</taxon>
        <taxon>Pseudomonadota</taxon>
        <taxon>Betaproteobacteria</taxon>
        <taxon>Burkholderiales</taxon>
        <taxon>Burkholderiaceae</taxon>
        <taxon>Paraburkholderia</taxon>
    </lineage>
</organism>
<feature type="transmembrane region" description="Helical" evidence="9">
    <location>
        <begin position="97"/>
        <end position="116"/>
    </location>
</feature>
<evidence type="ECO:0000256" key="2">
    <source>
        <dbReference type="ARBA" id="ARBA00022448"/>
    </source>
</evidence>
<name>A0A848IBN3_9BURK</name>
<comment type="similarity">
    <text evidence="8">Belongs to the binding-protein-dependent transport system permease family. LivHM subfamily.</text>
</comment>